<evidence type="ECO:0000313" key="2">
    <source>
        <dbReference type="EMBL" id="TRO83126.1"/>
    </source>
</evidence>
<dbReference type="PROSITE" id="PS00409">
    <property type="entry name" value="PROKAR_NTER_METHYL"/>
    <property type="match status" value="1"/>
</dbReference>
<dbReference type="NCBIfam" id="TIGR02532">
    <property type="entry name" value="IV_pilin_GFxxxE"/>
    <property type="match status" value="1"/>
</dbReference>
<evidence type="ECO:0000313" key="3">
    <source>
        <dbReference type="Proteomes" id="UP000317155"/>
    </source>
</evidence>
<keyword evidence="3" id="KW-1185">Reference proteome</keyword>
<sequence length="137" mass="15152">MPVKRRFSPLNNGQGYSLIELLVGLVIFTIATMAILTMVITAIRGNSKSQTMTEARLLAQEKLEILLNTPVDTLINLDACPGDADPRSDLACTYECEPVDCDYYRALGPGDPEKPDHVWITITSDAHNFSLKTLVRE</sequence>
<dbReference type="AlphaFoldDB" id="A0A550JIU8"/>
<keyword evidence="1" id="KW-1133">Transmembrane helix</keyword>
<keyword evidence="1" id="KW-0812">Transmembrane</keyword>
<protein>
    <submittedName>
        <fullName evidence="2">Prepilin-type N-terminal cleavage/methylation domain-containing protein</fullName>
    </submittedName>
</protein>
<proteinExistence type="predicted"/>
<organism evidence="2 3">
    <name type="scientific">Trichloromonas acetexigens</name>
    <dbReference type="NCBI Taxonomy" id="38815"/>
    <lineage>
        <taxon>Bacteria</taxon>
        <taxon>Pseudomonadati</taxon>
        <taxon>Thermodesulfobacteriota</taxon>
        <taxon>Desulfuromonadia</taxon>
        <taxon>Desulfuromonadales</taxon>
        <taxon>Trichloromonadaceae</taxon>
        <taxon>Trichloromonas</taxon>
    </lineage>
</organism>
<feature type="transmembrane region" description="Helical" evidence="1">
    <location>
        <begin position="21"/>
        <end position="43"/>
    </location>
</feature>
<dbReference type="InterPro" id="IPR012902">
    <property type="entry name" value="N_methyl_site"/>
</dbReference>
<dbReference type="EMBL" id="VJVV01000002">
    <property type="protein sequence ID" value="TRO83126.1"/>
    <property type="molecule type" value="Genomic_DNA"/>
</dbReference>
<gene>
    <name evidence="2" type="ORF">FL622_03315</name>
</gene>
<reference evidence="2 3" key="1">
    <citation type="submission" date="2019-07" db="EMBL/GenBank/DDBJ databases">
        <title>Insights of Desulfuromonas acetexigens electromicrobiology.</title>
        <authorList>
            <person name="Katuri K."/>
            <person name="Sapireddy V."/>
            <person name="Shaw D.R."/>
            <person name="Saikaly P."/>
        </authorList>
    </citation>
    <scope>NUCLEOTIDE SEQUENCE [LARGE SCALE GENOMIC DNA]</scope>
    <source>
        <strain evidence="2 3">2873</strain>
    </source>
</reference>
<dbReference type="Pfam" id="PF07963">
    <property type="entry name" value="N_methyl"/>
    <property type="match status" value="1"/>
</dbReference>
<comment type="caution">
    <text evidence="2">The sequence shown here is derived from an EMBL/GenBank/DDBJ whole genome shotgun (WGS) entry which is preliminary data.</text>
</comment>
<name>A0A550JIU8_9BACT</name>
<accession>A0A550JIU8</accession>
<keyword evidence="1" id="KW-0472">Membrane</keyword>
<evidence type="ECO:0000256" key="1">
    <source>
        <dbReference type="SAM" id="Phobius"/>
    </source>
</evidence>
<dbReference type="Proteomes" id="UP000317155">
    <property type="component" value="Unassembled WGS sequence"/>
</dbReference>